<feature type="domain" description="Mono-/di-acylglycerol lipase N-terminal" evidence="4">
    <location>
        <begin position="7"/>
        <end position="72"/>
    </location>
</feature>
<feature type="domain" description="Fungal lipase-type" evidence="3">
    <location>
        <begin position="103"/>
        <end position="215"/>
    </location>
</feature>
<name>A0AAD5GR58_AMBAR</name>
<dbReference type="Proteomes" id="UP001206925">
    <property type="component" value="Unassembled WGS sequence"/>
</dbReference>
<sequence length="446" mass="50247">MSVVCGAECFLAVGCIRWLWKRCTYVGGDDSATWPLATPDEFGSVPHLCRIILAVYEDDLHNPKFPPLGGYRLNPDFVFKRVTYQQTQGHAPPHLIYLDHDRMQMFDGGYVHHGLLKSAIWLLNQESENLKRLWLENGSCYKMVFVGHSLGSGVAALMTVIVVNHRDRLGGIPRELVRCFALAPARCMSLNLAVKYADVIYSVVLQDDFLPRTATPLEDIFKSIFCLPCLIFLVCLRDTFIPEGRKLRDPRRLYAPGRIYHIVERKFCRCGRYPPEVRTAIPVDGRFEHIVLSSHATADHAIIWIHREAEKALNLMKEKSSETMTTAPPVQKFDRLQSIEKEHKDALERAVSLNIPHAVGANENDDENEPQESTSASTDSEDESSADKLASKHEDHGDISKSGNTSTVNSKSGRTNWDDLVERLFERSSSGKLKARKDINIDTGDT</sequence>
<feature type="compositionally biased region" description="Basic and acidic residues" evidence="2">
    <location>
        <begin position="385"/>
        <end position="399"/>
    </location>
</feature>
<feature type="compositionally biased region" description="Basic and acidic residues" evidence="2">
    <location>
        <begin position="416"/>
        <end position="426"/>
    </location>
</feature>
<protein>
    <submittedName>
        <fullName evidence="5">Uncharacterized protein</fullName>
    </submittedName>
</protein>
<dbReference type="PANTHER" id="PTHR46398:SF7">
    <property type="entry name" value="ALPHA_BETA-HYDROLASES SUPERFAMILY PROTEIN"/>
    <property type="match status" value="1"/>
</dbReference>
<dbReference type="GO" id="GO:0016787">
    <property type="term" value="F:hydrolase activity"/>
    <property type="evidence" value="ECO:0007669"/>
    <property type="project" value="UniProtKB-KW"/>
</dbReference>
<dbReference type="Gene3D" id="3.40.50.1820">
    <property type="entry name" value="alpha/beta hydrolase"/>
    <property type="match status" value="1"/>
</dbReference>
<keyword evidence="6" id="KW-1185">Reference proteome</keyword>
<feature type="compositionally biased region" description="Polar residues" evidence="2">
    <location>
        <begin position="401"/>
        <end position="415"/>
    </location>
</feature>
<organism evidence="5 6">
    <name type="scientific">Ambrosia artemisiifolia</name>
    <name type="common">Common ragweed</name>
    <dbReference type="NCBI Taxonomy" id="4212"/>
    <lineage>
        <taxon>Eukaryota</taxon>
        <taxon>Viridiplantae</taxon>
        <taxon>Streptophyta</taxon>
        <taxon>Embryophyta</taxon>
        <taxon>Tracheophyta</taxon>
        <taxon>Spermatophyta</taxon>
        <taxon>Magnoliopsida</taxon>
        <taxon>eudicotyledons</taxon>
        <taxon>Gunneridae</taxon>
        <taxon>Pentapetalae</taxon>
        <taxon>asterids</taxon>
        <taxon>campanulids</taxon>
        <taxon>Asterales</taxon>
        <taxon>Asteraceae</taxon>
        <taxon>Asteroideae</taxon>
        <taxon>Heliantheae alliance</taxon>
        <taxon>Heliantheae</taxon>
        <taxon>Ambrosia</taxon>
    </lineage>
</organism>
<dbReference type="InterPro" id="IPR005592">
    <property type="entry name" value="Mono/diacylglycerol_lipase_N"/>
</dbReference>
<evidence type="ECO:0000256" key="1">
    <source>
        <dbReference type="ARBA" id="ARBA00022801"/>
    </source>
</evidence>
<evidence type="ECO:0000313" key="6">
    <source>
        <dbReference type="Proteomes" id="UP001206925"/>
    </source>
</evidence>
<keyword evidence="1" id="KW-0378">Hydrolase</keyword>
<dbReference type="AlphaFoldDB" id="A0AAD5GR58"/>
<dbReference type="CDD" id="cd00519">
    <property type="entry name" value="Lipase_3"/>
    <property type="match status" value="1"/>
</dbReference>
<dbReference type="Pfam" id="PF03893">
    <property type="entry name" value="Lipase3_N"/>
    <property type="match status" value="1"/>
</dbReference>
<comment type="caution">
    <text evidence="5">The sequence shown here is derived from an EMBL/GenBank/DDBJ whole genome shotgun (WGS) entry which is preliminary data.</text>
</comment>
<dbReference type="InterPro" id="IPR029058">
    <property type="entry name" value="AB_hydrolase_fold"/>
</dbReference>
<proteinExistence type="predicted"/>
<dbReference type="InterPro" id="IPR002921">
    <property type="entry name" value="Fungal_lipase-type"/>
</dbReference>
<dbReference type="SUPFAM" id="SSF53474">
    <property type="entry name" value="alpha/beta-Hydrolases"/>
    <property type="match status" value="1"/>
</dbReference>
<dbReference type="PANTHER" id="PTHR46398">
    <property type="entry name" value="ALPHA/BETA-HYDROLASES SUPERFAMILY PROTEIN"/>
    <property type="match status" value="1"/>
</dbReference>
<evidence type="ECO:0000259" key="3">
    <source>
        <dbReference type="Pfam" id="PF01764"/>
    </source>
</evidence>
<dbReference type="EMBL" id="JAMZMK010005762">
    <property type="protein sequence ID" value="KAI7752080.1"/>
    <property type="molecule type" value="Genomic_DNA"/>
</dbReference>
<evidence type="ECO:0000259" key="4">
    <source>
        <dbReference type="Pfam" id="PF03893"/>
    </source>
</evidence>
<evidence type="ECO:0000256" key="2">
    <source>
        <dbReference type="SAM" id="MobiDB-lite"/>
    </source>
</evidence>
<dbReference type="Pfam" id="PF01764">
    <property type="entry name" value="Lipase_3"/>
    <property type="match status" value="1"/>
</dbReference>
<feature type="region of interest" description="Disordered" evidence="2">
    <location>
        <begin position="358"/>
        <end position="446"/>
    </location>
</feature>
<evidence type="ECO:0000313" key="5">
    <source>
        <dbReference type="EMBL" id="KAI7752080.1"/>
    </source>
</evidence>
<reference evidence="5" key="1">
    <citation type="submission" date="2022-06" db="EMBL/GenBank/DDBJ databases">
        <title>Uncovering the hologenomic basis of an extraordinary plant invasion.</title>
        <authorList>
            <person name="Bieker V.C."/>
            <person name="Martin M.D."/>
            <person name="Gilbert T."/>
            <person name="Hodgins K."/>
            <person name="Battlay P."/>
            <person name="Petersen B."/>
            <person name="Wilson J."/>
        </authorList>
    </citation>
    <scope>NUCLEOTIDE SEQUENCE</scope>
    <source>
        <strain evidence="5">AA19_3_7</strain>
        <tissue evidence="5">Leaf</tissue>
    </source>
</reference>
<accession>A0AAD5GR58</accession>
<gene>
    <name evidence="5" type="ORF">M8C21_008381</name>
</gene>
<dbReference type="GO" id="GO:0016042">
    <property type="term" value="P:lipid catabolic process"/>
    <property type="evidence" value="ECO:0007669"/>
    <property type="project" value="InterPro"/>
</dbReference>